<comment type="caution">
    <text evidence="2">The sequence shown here is derived from an EMBL/GenBank/DDBJ whole genome shotgun (WGS) entry which is preliminary data.</text>
</comment>
<protein>
    <submittedName>
        <fullName evidence="2">Uncharacterized protein</fullName>
    </submittedName>
</protein>
<proteinExistence type="predicted"/>
<evidence type="ECO:0000313" key="2">
    <source>
        <dbReference type="EMBL" id="GBH14899.1"/>
    </source>
</evidence>
<gene>
    <name evidence="2" type="ORF">KPSA3_00813</name>
</gene>
<feature type="compositionally biased region" description="Basic residues" evidence="1">
    <location>
        <begin position="1"/>
        <end position="11"/>
    </location>
</feature>
<sequence length="39" mass="4228">MKNRRARKGAKKTAGTISHRDGGIKSHLRVGAVLIQVIC</sequence>
<dbReference type="AlphaFoldDB" id="A0AAN4Q0R3"/>
<name>A0AAN4Q0R3_PSESF</name>
<accession>A0AAN4Q0R3</accession>
<evidence type="ECO:0000313" key="3">
    <source>
        <dbReference type="Proteomes" id="UP000248291"/>
    </source>
</evidence>
<feature type="region of interest" description="Disordered" evidence="1">
    <location>
        <begin position="1"/>
        <end position="21"/>
    </location>
</feature>
<dbReference type="EMBL" id="BGKA01000022">
    <property type="protein sequence ID" value="GBH14899.1"/>
    <property type="molecule type" value="Genomic_DNA"/>
</dbReference>
<dbReference type="Proteomes" id="UP000248291">
    <property type="component" value="Unassembled WGS sequence"/>
</dbReference>
<organism evidence="2 3">
    <name type="scientific">Pseudomonas syringae pv. actinidiae</name>
    <dbReference type="NCBI Taxonomy" id="103796"/>
    <lineage>
        <taxon>Bacteria</taxon>
        <taxon>Pseudomonadati</taxon>
        <taxon>Pseudomonadota</taxon>
        <taxon>Gammaproteobacteria</taxon>
        <taxon>Pseudomonadales</taxon>
        <taxon>Pseudomonadaceae</taxon>
        <taxon>Pseudomonas</taxon>
        <taxon>Pseudomonas syringae</taxon>
    </lineage>
</organism>
<evidence type="ECO:0000256" key="1">
    <source>
        <dbReference type="SAM" id="MobiDB-lite"/>
    </source>
</evidence>
<reference evidence="2 3" key="1">
    <citation type="submission" date="2018-04" db="EMBL/GenBank/DDBJ databases">
        <title>Draft genome sequence of Pseudomonas syringae pv. actinidiae biovar 3 strains isolated from kiwifruit in Kagawa prefecture.</title>
        <authorList>
            <person name="Tabuchi M."/>
            <person name="Saito M."/>
            <person name="Fujiwara S."/>
            <person name="Sasa N."/>
            <person name="Akimitsu K."/>
            <person name="Gomi K."/>
            <person name="Konishi-Sugita S."/>
            <person name="Hamano K."/>
            <person name="Kataoka I."/>
        </authorList>
    </citation>
    <scope>NUCLEOTIDE SEQUENCE [LARGE SCALE GENOMIC DNA]</scope>
    <source>
        <strain evidence="2 3">MAFF212211</strain>
    </source>
</reference>